<dbReference type="CDD" id="cd02163">
    <property type="entry name" value="PPAT"/>
    <property type="match status" value="1"/>
</dbReference>
<name>A0AA97FFF5_9MICO</name>
<comment type="pathway">
    <text evidence="9">Cofactor biosynthesis; coenzyme A biosynthesis; CoA from (R)-pantothenate: step 4/5.</text>
</comment>
<gene>
    <name evidence="9 11" type="primary">coaD</name>
    <name evidence="11" type="ORF">N8K70_09445</name>
</gene>
<evidence type="ECO:0000256" key="4">
    <source>
        <dbReference type="ARBA" id="ARBA00022741"/>
    </source>
</evidence>
<protein>
    <recommendedName>
        <fullName evidence="9">Phosphopantetheine adenylyltransferase</fullName>
        <ecNumber evidence="9">2.7.7.3</ecNumber>
    </recommendedName>
    <alternativeName>
        <fullName evidence="9">Dephospho-CoA pyrophosphorylase</fullName>
    </alternativeName>
    <alternativeName>
        <fullName evidence="9">Pantetheine-phosphate adenylyltransferase</fullName>
        <shortName evidence="9">PPAT</shortName>
    </alternativeName>
</protein>
<feature type="binding site" evidence="9">
    <location>
        <position position="43"/>
    </location>
    <ligand>
        <name>substrate</name>
    </ligand>
</feature>
<feature type="site" description="Transition state stabilizer" evidence="9">
    <location>
        <position position="19"/>
    </location>
</feature>
<keyword evidence="1 9" id="KW-0963">Cytoplasm</keyword>
<feature type="binding site" evidence="9">
    <location>
        <position position="19"/>
    </location>
    <ligand>
        <name>ATP</name>
        <dbReference type="ChEBI" id="CHEBI:30616"/>
    </ligand>
</feature>
<keyword evidence="5 9" id="KW-0067">ATP-binding</keyword>
<dbReference type="GO" id="GO:0015937">
    <property type="term" value="P:coenzyme A biosynthetic process"/>
    <property type="evidence" value="ECO:0007669"/>
    <property type="project" value="UniProtKB-UniRule"/>
</dbReference>
<feature type="binding site" evidence="9">
    <location>
        <begin position="11"/>
        <end position="12"/>
    </location>
    <ligand>
        <name>ATP</name>
        <dbReference type="ChEBI" id="CHEBI:30616"/>
    </ligand>
</feature>
<evidence type="ECO:0000313" key="12">
    <source>
        <dbReference type="Proteomes" id="UP001305498"/>
    </source>
</evidence>
<comment type="cofactor">
    <cofactor evidence="9">
        <name>Mg(2+)</name>
        <dbReference type="ChEBI" id="CHEBI:18420"/>
    </cofactor>
</comment>
<comment type="catalytic activity">
    <reaction evidence="8 9">
        <text>(R)-4'-phosphopantetheine + ATP + H(+) = 3'-dephospho-CoA + diphosphate</text>
        <dbReference type="Rhea" id="RHEA:19801"/>
        <dbReference type="ChEBI" id="CHEBI:15378"/>
        <dbReference type="ChEBI" id="CHEBI:30616"/>
        <dbReference type="ChEBI" id="CHEBI:33019"/>
        <dbReference type="ChEBI" id="CHEBI:57328"/>
        <dbReference type="ChEBI" id="CHEBI:61723"/>
        <dbReference type="EC" id="2.7.7.3"/>
    </reaction>
</comment>
<feature type="domain" description="Cytidyltransferase-like" evidence="10">
    <location>
        <begin position="8"/>
        <end position="138"/>
    </location>
</feature>
<evidence type="ECO:0000256" key="1">
    <source>
        <dbReference type="ARBA" id="ARBA00022490"/>
    </source>
</evidence>
<proteinExistence type="inferred from homology"/>
<reference evidence="11 12" key="1">
    <citation type="submission" date="2023-02" db="EMBL/GenBank/DDBJ databases">
        <title>Microbacterium betulae sp. nov., isolated from birch wood.</title>
        <authorList>
            <person name="Pasciak M."/>
            <person name="Pawlik K.J."/>
            <person name="Martynowski D."/>
            <person name="Laczmanski L."/>
            <person name="Ciekot J."/>
            <person name="Szponar B."/>
            <person name="Wojcik-Fatla A."/>
            <person name="Mackiewicz B."/>
            <person name="Farian E."/>
            <person name="Cholewa G."/>
            <person name="Cholewa A."/>
            <person name="Dutkiewicz J."/>
        </authorList>
    </citation>
    <scope>NUCLEOTIDE SEQUENCE [LARGE SCALE GENOMIC DNA]</scope>
    <source>
        <strain evidence="11 12">AB</strain>
    </source>
</reference>
<dbReference type="GO" id="GO:0005524">
    <property type="term" value="F:ATP binding"/>
    <property type="evidence" value="ECO:0007669"/>
    <property type="project" value="UniProtKB-KW"/>
</dbReference>
<dbReference type="PANTHER" id="PTHR21342">
    <property type="entry name" value="PHOSPHOPANTETHEINE ADENYLYLTRANSFERASE"/>
    <property type="match status" value="1"/>
</dbReference>
<comment type="similarity">
    <text evidence="9">Belongs to the bacterial CoaD family.</text>
</comment>
<dbReference type="EC" id="2.7.7.3" evidence="9"/>
<dbReference type="InterPro" id="IPR004821">
    <property type="entry name" value="Cyt_trans-like"/>
</dbReference>
<comment type="subcellular location">
    <subcellularLocation>
        <location evidence="9">Cytoplasm</location>
    </subcellularLocation>
</comment>
<dbReference type="Gene3D" id="3.40.50.620">
    <property type="entry name" value="HUPs"/>
    <property type="match status" value="1"/>
</dbReference>
<dbReference type="RefSeq" id="WP_317138096.1">
    <property type="nucleotide sequence ID" value="NZ_CP118157.1"/>
</dbReference>
<evidence type="ECO:0000259" key="10">
    <source>
        <dbReference type="Pfam" id="PF01467"/>
    </source>
</evidence>
<feature type="binding site" evidence="9">
    <location>
        <position position="93"/>
    </location>
    <ligand>
        <name>substrate</name>
    </ligand>
</feature>
<evidence type="ECO:0000313" key="11">
    <source>
        <dbReference type="EMBL" id="WOF21618.1"/>
    </source>
</evidence>
<dbReference type="HAMAP" id="MF_00151">
    <property type="entry name" value="PPAT_bact"/>
    <property type="match status" value="1"/>
</dbReference>
<comment type="subunit">
    <text evidence="9">Homohexamer.</text>
</comment>
<feature type="binding site" evidence="9">
    <location>
        <position position="11"/>
    </location>
    <ligand>
        <name>substrate</name>
    </ligand>
</feature>
<dbReference type="GO" id="GO:0004595">
    <property type="term" value="F:pantetheine-phosphate adenylyltransferase activity"/>
    <property type="evidence" value="ECO:0007669"/>
    <property type="project" value="UniProtKB-UniRule"/>
</dbReference>
<evidence type="ECO:0000256" key="8">
    <source>
        <dbReference type="ARBA" id="ARBA00029346"/>
    </source>
</evidence>
<dbReference type="InterPro" id="IPR001980">
    <property type="entry name" value="PPAT"/>
</dbReference>
<dbReference type="SUPFAM" id="SSF52374">
    <property type="entry name" value="Nucleotidylyl transferase"/>
    <property type="match status" value="1"/>
</dbReference>
<feature type="binding site" evidence="9">
    <location>
        <begin position="94"/>
        <end position="96"/>
    </location>
    <ligand>
        <name>ATP</name>
        <dbReference type="ChEBI" id="CHEBI:30616"/>
    </ligand>
</feature>
<evidence type="ECO:0000256" key="3">
    <source>
        <dbReference type="ARBA" id="ARBA00022695"/>
    </source>
</evidence>
<comment type="function">
    <text evidence="9">Reversibly transfers an adenylyl group from ATP to 4'-phosphopantetheine, yielding dephospho-CoA (dPCoA) and pyrophosphate.</text>
</comment>
<keyword evidence="12" id="KW-1185">Reference proteome</keyword>
<evidence type="ECO:0000256" key="5">
    <source>
        <dbReference type="ARBA" id="ARBA00022840"/>
    </source>
</evidence>
<evidence type="ECO:0000256" key="9">
    <source>
        <dbReference type="HAMAP-Rule" id="MF_00151"/>
    </source>
</evidence>
<keyword evidence="2 9" id="KW-0808">Transferase</keyword>
<evidence type="ECO:0000256" key="6">
    <source>
        <dbReference type="ARBA" id="ARBA00022842"/>
    </source>
</evidence>
<dbReference type="GO" id="GO:0005737">
    <property type="term" value="C:cytoplasm"/>
    <property type="evidence" value="ECO:0007669"/>
    <property type="project" value="UniProtKB-SubCell"/>
</dbReference>
<feature type="binding site" evidence="9">
    <location>
        <position position="104"/>
    </location>
    <ligand>
        <name>ATP</name>
        <dbReference type="ChEBI" id="CHEBI:30616"/>
    </ligand>
</feature>
<keyword evidence="4 9" id="KW-0547">Nucleotide-binding</keyword>
<dbReference type="InterPro" id="IPR014729">
    <property type="entry name" value="Rossmann-like_a/b/a_fold"/>
</dbReference>
<dbReference type="PANTHER" id="PTHR21342:SF1">
    <property type="entry name" value="PHOSPHOPANTETHEINE ADENYLYLTRANSFERASE"/>
    <property type="match status" value="1"/>
</dbReference>
<evidence type="ECO:0000256" key="7">
    <source>
        <dbReference type="ARBA" id="ARBA00022993"/>
    </source>
</evidence>
<feature type="binding site" evidence="9">
    <location>
        <begin position="128"/>
        <end position="134"/>
    </location>
    <ligand>
        <name>ATP</name>
        <dbReference type="ChEBI" id="CHEBI:30616"/>
    </ligand>
</feature>
<feature type="binding site" evidence="9">
    <location>
        <position position="79"/>
    </location>
    <ligand>
        <name>substrate</name>
    </ligand>
</feature>
<organism evidence="11 12">
    <name type="scientific">Microbacterium betulae</name>
    <dbReference type="NCBI Taxonomy" id="2981139"/>
    <lineage>
        <taxon>Bacteria</taxon>
        <taxon>Bacillati</taxon>
        <taxon>Actinomycetota</taxon>
        <taxon>Actinomycetes</taxon>
        <taxon>Micrococcales</taxon>
        <taxon>Microbacteriaceae</taxon>
        <taxon>Microbacterium</taxon>
    </lineage>
</organism>
<dbReference type="EMBL" id="CP118157">
    <property type="protein sequence ID" value="WOF21618.1"/>
    <property type="molecule type" value="Genomic_DNA"/>
</dbReference>
<dbReference type="NCBIfam" id="TIGR00125">
    <property type="entry name" value="cyt_tran_rel"/>
    <property type="match status" value="1"/>
</dbReference>
<dbReference type="KEGG" id="mbet:N8K70_09445"/>
<dbReference type="Proteomes" id="UP001305498">
    <property type="component" value="Chromosome"/>
</dbReference>
<dbReference type="NCBIfam" id="TIGR01510">
    <property type="entry name" value="coaD_prev_kdtB"/>
    <property type="match status" value="1"/>
</dbReference>
<dbReference type="AlphaFoldDB" id="A0AA97FFF5"/>
<keyword evidence="3 9" id="KW-0548">Nucleotidyltransferase</keyword>
<sequence length="166" mass="17582">MSNRIAVVPGSFDPPTLGHLDVIRRAASLYDELHVLVVHNPDKEGMLPIALRLQLLEQSVAESGIEGRVIVGSWSVGLLVDYAQEVGAGVLVKGIRSQGDVSYETPMAVVNNHLAGVETVFLLADPAHSVVSSSLVRQVAALGGDVSPYVPSAVARYLRSATAKDF</sequence>
<dbReference type="Pfam" id="PF01467">
    <property type="entry name" value="CTP_transf_like"/>
    <property type="match status" value="1"/>
</dbReference>
<evidence type="ECO:0000256" key="2">
    <source>
        <dbReference type="ARBA" id="ARBA00022679"/>
    </source>
</evidence>
<keyword evidence="7 9" id="KW-0173">Coenzyme A biosynthesis</keyword>
<dbReference type="PRINTS" id="PR01020">
    <property type="entry name" value="LPSBIOSNTHSS"/>
</dbReference>
<accession>A0AA97FFF5</accession>
<keyword evidence="6 9" id="KW-0460">Magnesium</keyword>